<proteinExistence type="predicted"/>
<keyword evidence="3" id="KW-1185">Reference proteome</keyword>
<dbReference type="Proteomes" id="UP000694044">
    <property type="component" value="Unassembled WGS sequence"/>
</dbReference>
<evidence type="ECO:0000313" key="2">
    <source>
        <dbReference type="EMBL" id="KAG7387195.1"/>
    </source>
</evidence>
<reference evidence="2" key="1">
    <citation type="submission" date="2021-02" db="EMBL/GenBank/DDBJ databases">
        <authorList>
            <person name="Palmer J.M."/>
        </authorList>
    </citation>
    <scope>NUCLEOTIDE SEQUENCE</scope>
    <source>
        <strain evidence="2">SCRP734</strain>
    </source>
</reference>
<dbReference type="EMBL" id="JAGDFM010000084">
    <property type="protein sequence ID" value="KAG7387195.1"/>
    <property type="molecule type" value="Genomic_DNA"/>
</dbReference>
<comment type="caution">
    <text evidence="2">The sequence shown here is derived from an EMBL/GenBank/DDBJ whole genome shotgun (WGS) entry which is preliminary data.</text>
</comment>
<evidence type="ECO:0000256" key="1">
    <source>
        <dbReference type="SAM" id="MobiDB-lite"/>
    </source>
</evidence>
<organism evidence="2 3">
    <name type="scientific">Phytophthora pseudosyringae</name>
    <dbReference type="NCBI Taxonomy" id="221518"/>
    <lineage>
        <taxon>Eukaryota</taxon>
        <taxon>Sar</taxon>
        <taxon>Stramenopiles</taxon>
        <taxon>Oomycota</taxon>
        <taxon>Peronosporomycetes</taxon>
        <taxon>Peronosporales</taxon>
        <taxon>Peronosporaceae</taxon>
        <taxon>Phytophthora</taxon>
    </lineage>
</organism>
<dbReference type="OrthoDB" id="127494at2759"/>
<protein>
    <submittedName>
        <fullName evidence="2">Uncharacterized protein</fullName>
    </submittedName>
</protein>
<sequence length="88" mass="9137">MDLVALLNAADSDAGDWEVDTDNGLKESTTPTRLNDAEEKTQAADALPAATGQSAPRGRTGNVYVDSLTNESGLHIVHDGQCNVPGDA</sequence>
<feature type="region of interest" description="Disordered" evidence="1">
    <location>
        <begin position="11"/>
        <end position="62"/>
    </location>
</feature>
<evidence type="ECO:0000313" key="3">
    <source>
        <dbReference type="Proteomes" id="UP000694044"/>
    </source>
</evidence>
<name>A0A8T1W199_9STRA</name>
<accession>A0A8T1W199</accession>
<gene>
    <name evidence="2" type="ORF">PHYPSEUDO_014587</name>
</gene>
<dbReference type="AlphaFoldDB" id="A0A8T1W199"/>